<dbReference type="InterPro" id="IPR008921">
    <property type="entry name" value="DNA_pol3_clamp-load_cplx_C"/>
</dbReference>
<keyword evidence="6" id="KW-0067">ATP-binding</keyword>
<dbReference type="Gene3D" id="1.10.8.60">
    <property type="match status" value="1"/>
</dbReference>
<evidence type="ECO:0000313" key="10">
    <source>
        <dbReference type="EMBL" id="PSR22626.1"/>
    </source>
</evidence>
<evidence type="ECO:0000256" key="1">
    <source>
        <dbReference type="ARBA" id="ARBA00006360"/>
    </source>
</evidence>
<dbReference type="Proteomes" id="UP000241848">
    <property type="component" value="Unassembled WGS sequence"/>
</dbReference>
<proteinExistence type="inferred from homology"/>
<dbReference type="CDD" id="cd00009">
    <property type="entry name" value="AAA"/>
    <property type="match status" value="1"/>
</dbReference>
<dbReference type="InterPro" id="IPR001270">
    <property type="entry name" value="ClpA/B"/>
</dbReference>
<reference evidence="10 11" key="1">
    <citation type="journal article" date="2014" name="BMC Genomics">
        <title>Comparison of environmental and isolate Sulfobacillus genomes reveals diverse carbon, sulfur, nitrogen, and hydrogen metabolisms.</title>
        <authorList>
            <person name="Justice N.B."/>
            <person name="Norman A."/>
            <person name="Brown C.T."/>
            <person name="Singh A."/>
            <person name="Thomas B.C."/>
            <person name="Banfield J.F."/>
        </authorList>
    </citation>
    <scope>NUCLEOTIDE SEQUENCE [LARGE SCALE GENOMIC DNA]</scope>
    <source>
        <strain evidence="10">AMDSBA3</strain>
    </source>
</reference>
<name>A0A2T2WK81_9FIRM</name>
<dbReference type="Gene3D" id="3.40.50.300">
    <property type="entry name" value="P-loop containing nucleotide triphosphate hydrolases"/>
    <property type="match status" value="1"/>
</dbReference>
<dbReference type="InterPro" id="IPR045085">
    <property type="entry name" value="HLD_clamp_pol_III_gamma_tau"/>
</dbReference>
<organism evidence="10 11">
    <name type="scientific">Sulfobacillus acidophilus</name>
    <dbReference type="NCBI Taxonomy" id="53633"/>
    <lineage>
        <taxon>Bacteria</taxon>
        <taxon>Bacillati</taxon>
        <taxon>Bacillota</taxon>
        <taxon>Clostridia</taxon>
        <taxon>Eubacteriales</taxon>
        <taxon>Clostridiales Family XVII. Incertae Sedis</taxon>
        <taxon>Sulfobacillus</taxon>
    </lineage>
</organism>
<dbReference type="InterPro" id="IPR027417">
    <property type="entry name" value="P-loop_NTPase"/>
</dbReference>
<dbReference type="Pfam" id="PF13177">
    <property type="entry name" value="DNA_pol3_delta2"/>
    <property type="match status" value="1"/>
</dbReference>
<dbReference type="InterPro" id="IPR050238">
    <property type="entry name" value="DNA_Rep/Repair_Clamp_Loader"/>
</dbReference>
<keyword evidence="7" id="KW-0548">Nucleotidyltransferase</keyword>
<dbReference type="SUPFAM" id="SSF48019">
    <property type="entry name" value="post-AAA+ oligomerization domain-like"/>
    <property type="match status" value="1"/>
</dbReference>
<comment type="catalytic activity">
    <reaction evidence="8">
        <text>DNA(n) + a 2'-deoxyribonucleoside 5'-triphosphate = DNA(n+1) + diphosphate</text>
        <dbReference type="Rhea" id="RHEA:22508"/>
        <dbReference type="Rhea" id="RHEA-COMP:17339"/>
        <dbReference type="Rhea" id="RHEA-COMP:17340"/>
        <dbReference type="ChEBI" id="CHEBI:33019"/>
        <dbReference type="ChEBI" id="CHEBI:61560"/>
        <dbReference type="ChEBI" id="CHEBI:173112"/>
        <dbReference type="EC" id="2.7.7.7"/>
    </reaction>
</comment>
<dbReference type="Pfam" id="PF22608">
    <property type="entry name" value="DNAX_ATPase_lid"/>
    <property type="match status" value="1"/>
</dbReference>
<keyword evidence="5" id="KW-0862">Zinc</keyword>
<dbReference type="PANTHER" id="PTHR11669">
    <property type="entry name" value="REPLICATION FACTOR C / DNA POLYMERASE III GAMMA-TAU SUBUNIT"/>
    <property type="match status" value="1"/>
</dbReference>
<keyword evidence="4" id="KW-0547">Nucleotide-binding</keyword>
<dbReference type="EMBL" id="PXYV01000014">
    <property type="protein sequence ID" value="PSR22626.1"/>
    <property type="molecule type" value="Genomic_DNA"/>
</dbReference>
<dbReference type="PANTHER" id="PTHR11669:SF0">
    <property type="entry name" value="PROTEIN STICHEL-LIKE 2"/>
    <property type="match status" value="1"/>
</dbReference>
<evidence type="ECO:0000313" key="11">
    <source>
        <dbReference type="Proteomes" id="UP000241848"/>
    </source>
</evidence>
<comment type="similarity">
    <text evidence="1">Belongs to the DnaX/STICHEL family.</text>
</comment>
<dbReference type="SUPFAM" id="SSF52540">
    <property type="entry name" value="P-loop containing nucleoside triphosphate hydrolases"/>
    <property type="match status" value="1"/>
</dbReference>
<dbReference type="NCBIfam" id="NF004046">
    <property type="entry name" value="PRK05563.1"/>
    <property type="match status" value="1"/>
</dbReference>
<evidence type="ECO:0000256" key="3">
    <source>
        <dbReference type="ARBA" id="ARBA00022723"/>
    </source>
</evidence>
<evidence type="ECO:0000256" key="6">
    <source>
        <dbReference type="ARBA" id="ARBA00022840"/>
    </source>
</evidence>
<keyword evidence="7" id="KW-0808">Transferase</keyword>
<evidence type="ECO:0000256" key="8">
    <source>
        <dbReference type="ARBA" id="ARBA00049244"/>
    </source>
</evidence>
<evidence type="ECO:0000259" key="9">
    <source>
        <dbReference type="SMART" id="SM00382"/>
    </source>
</evidence>
<dbReference type="InterPro" id="IPR003593">
    <property type="entry name" value="AAA+_ATPase"/>
</dbReference>
<dbReference type="GO" id="GO:0046872">
    <property type="term" value="F:metal ion binding"/>
    <property type="evidence" value="ECO:0007669"/>
    <property type="project" value="UniProtKB-KW"/>
</dbReference>
<evidence type="ECO:0000256" key="4">
    <source>
        <dbReference type="ARBA" id="ARBA00022741"/>
    </source>
</evidence>
<feature type="domain" description="AAA+ ATPase" evidence="9">
    <location>
        <begin position="37"/>
        <end position="180"/>
    </location>
</feature>
<dbReference type="AlphaFoldDB" id="A0A2T2WK81"/>
<dbReference type="GO" id="GO:0003677">
    <property type="term" value="F:DNA binding"/>
    <property type="evidence" value="ECO:0007669"/>
    <property type="project" value="InterPro"/>
</dbReference>
<dbReference type="EC" id="2.7.7.7" evidence="2"/>
<dbReference type="SMART" id="SM00382">
    <property type="entry name" value="AAA"/>
    <property type="match status" value="1"/>
</dbReference>
<dbReference type="GO" id="GO:0003887">
    <property type="term" value="F:DNA-directed DNA polymerase activity"/>
    <property type="evidence" value="ECO:0007669"/>
    <property type="project" value="UniProtKB-KW"/>
</dbReference>
<dbReference type="InterPro" id="IPR012763">
    <property type="entry name" value="DNA_pol_III_sug/sutau_N"/>
</dbReference>
<evidence type="ECO:0000256" key="2">
    <source>
        <dbReference type="ARBA" id="ARBA00012417"/>
    </source>
</evidence>
<dbReference type="GO" id="GO:0006261">
    <property type="term" value="P:DNA-templated DNA replication"/>
    <property type="evidence" value="ECO:0007669"/>
    <property type="project" value="TreeGrafter"/>
</dbReference>
<keyword evidence="3" id="KW-0479">Metal-binding</keyword>
<sequence>MAYQALYRIYRPRSFSEVQGQDRIVATLREAVHQGRLTHAYLFSGPRGTGKTSVARILAKAVNCEQRCENGDPCLKCPSCQSIERGQHLDVIEIDAASNRGIDEIRDIKERITHQTAVSRYKVYIIDEAHMLTTEAFNAFLKTLEEPPAHVLFILATTEAHKLPVTVLSRCQRYEFKRLTIPVIQARLQFVAEQEGIAVEPEALELVAQAADGAMRDALSLFDQVVAVATHAVTVDDVARQAGMIGQRQMAELVAALAHGVDDVIQVLGDLRIQGLDEKLILRDLARLMRDVMLYRSAGPQLFSEYRREGLEQVVTLLPKNIDTNGWIDAIDQLAQAEARLRGGFPPDLAVELACLKLQRNLWAEAPVRPEAVPQFVEPSPSRSPETIVSEQPPQTRDFQAVLDIIKRDRPSTHALFDKATGTVDANNTLTIFFEFPAHRQLMDQPHNRDVVDRAVKAVFGPEAQYRFVDGTAPNGRLSEDSTVSPTALKAAIKEWFGPNVELTGID</sequence>
<accession>A0A2T2WK81</accession>
<protein>
    <recommendedName>
        <fullName evidence="2">DNA-directed DNA polymerase</fullName>
        <ecNumber evidence="2">2.7.7.7</ecNumber>
    </recommendedName>
</protein>
<dbReference type="FunFam" id="1.10.8.60:FF:000013">
    <property type="entry name" value="DNA polymerase III subunit gamma/tau"/>
    <property type="match status" value="1"/>
</dbReference>
<dbReference type="GO" id="GO:0005524">
    <property type="term" value="F:ATP binding"/>
    <property type="evidence" value="ECO:0007669"/>
    <property type="project" value="UniProtKB-KW"/>
</dbReference>
<dbReference type="CDD" id="cd18137">
    <property type="entry name" value="HLD_clamp_pol_III_gamma_tau"/>
    <property type="match status" value="1"/>
</dbReference>
<evidence type="ECO:0000256" key="7">
    <source>
        <dbReference type="ARBA" id="ARBA00022932"/>
    </source>
</evidence>
<dbReference type="NCBIfam" id="TIGR02397">
    <property type="entry name" value="dnaX_nterm"/>
    <property type="match status" value="1"/>
</dbReference>
<gene>
    <name evidence="10" type="ORF">C7B45_06105</name>
</gene>
<dbReference type="FunFam" id="3.40.50.300:FF:000014">
    <property type="entry name" value="DNA polymerase III subunit gamma/tau"/>
    <property type="match status" value="1"/>
</dbReference>
<evidence type="ECO:0000256" key="5">
    <source>
        <dbReference type="ARBA" id="ARBA00022833"/>
    </source>
</evidence>
<dbReference type="GO" id="GO:0009360">
    <property type="term" value="C:DNA polymerase III complex"/>
    <property type="evidence" value="ECO:0007669"/>
    <property type="project" value="InterPro"/>
</dbReference>
<dbReference type="PRINTS" id="PR00300">
    <property type="entry name" value="CLPPROTEASEA"/>
</dbReference>
<comment type="caution">
    <text evidence="10">The sequence shown here is derived from an EMBL/GenBank/DDBJ whole genome shotgun (WGS) entry which is preliminary data.</text>
</comment>
<keyword evidence="7" id="KW-0239">DNA-directed DNA polymerase</keyword>